<keyword evidence="1" id="KW-0472">Membrane</keyword>
<evidence type="ECO:0000259" key="2">
    <source>
        <dbReference type="Pfam" id="PF01757"/>
    </source>
</evidence>
<dbReference type="Proteomes" id="UP000231025">
    <property type="component" value="Unassembled WGS sequence"/>
</dbReference>
<sequence>MYKFIIKKSRRLLLPYYIAGLISFIGWLFLRSHYPQNILLFPIADTALQLLLMQGSIFNGPLWFLPSYFICTSIVEMIYSYWEKRSNKTQLLLIIILTAFSLYLLSLQIIFPYALDISLLFVSFFLFGIYIKQSLFKLTSIKFIIFLVIFFTTSLINGTIDLNQRQLNIYPLFLISVCSGIAVIFYISKWIDKNNNIFIRPLSYLGEKSILLMIIHWPIIQWLSYFLKISSISDKIGANPTLTSFWLPHTNQPIIRVYVFIFLFFYLSIVLLIFYALDLIFSKKLTKKPSMTNQY</sequence>
<dbReference type="GO" id="GO:0016747">
    <property type="term" value="F:acyltransferase activity, transferring groups other than amino-acyl groups"/>
    <property type="evidence" value="ECO:0007669"/>
    <property type="project" value="InterPro"/>
</dbReference>
<keyword evidence="1" id="KW-1133">Transmembrane helix</keyword>
<protein>
    <recommendedName>
        <fullName evidence="2">Acyltransferase 3 domain-containing protein</fullName>
    </recommendedName>
</protein>
<feature type="domain" description="Acyltransferase 3" evidence="2">
    <location>
        <begin position="2"/>
        <end position="272"/>
    </location>
</feature>
<feature type="transmembrane region" description="Helical" evidence="1">
    <location>
        <begin position="12"/>
        <end position="30"/>
    </location>
</feature>
<dbReference type="InterPro" id="IPR052734">
    <property type="entry name" value="Nod_factor_acetyltransferase"/>
</dbReference>
<accession>A0A2G9Y5T5</accession>
<dbReference type="EMBL" id="PCRE01000061">
    <property type="protein sequence ID" value="PIP14597.1"/>
    <property type="molecule type" value="Genomic_DNA"/>
</dbReference>
<feature type="transmembrane region" description="Helical" evidence="1">
    <location>
        <begin position="113"/>
        <end position="131"/>
    </location>
</feature>
<evidence type="ECO:0000313" key="4">
    <source>
        <dbReference type="Proteomes" id="UP000231025"/>
    </source>
</evidence>
<feature type="transmembrane region" description="Helical" evidence="1">
    <location>
        <begin position="89"/>
        <end position="107"/>
    </location>
</feature>
<name>A0A2G9Y5T5_9BACT</name>
<feature type="transmembrane region" description="Helical" evidence="1">
    <location>
        <begin position="143"/>
        <end position="163"/>
    </location>
</feature>
<dbReference type="InterPro" id="IPR002656">
    <property type="entry name" value="Acyl_transf_3_dom"/>
</dbReference>
<feature type="transmembrane region" description="Helical" evidence="1">
    <location>
        <begin position="255"/>
        <end position="281"/>
    </location>
</feature>
<dbReference type="AlphaFoldDB" id="A0A2G9Y5T5"/>
<feature type="transmembrane region" description="Helical" evidence="1">
    <location>
        <begin position="169"/>
        <end position="188"/>
    </location>
</feature>
<feature type="transmembrane region" description="Helical" evidence="1">
    <location>
        <begin position="62"/>
        <end position="82"/>
    </location>
</feature>
<feature type="transmembrane region" description="Helical" evidence="1">
    <location>
        <begin position="209"/>
        <end position="227"/>
    </location>
</feature>
<gene>
    <name evidence="3" type="ORF">COX47_04350</name>
</gene>
<organism evidence="3 4">
    <name type="scientific">Candidatus Roizmanbacteria bacterium CG23_combo_of_CG06-09_8_20_14_all_35_49</name>
    <dbReference type="NCBI Taxonomy" id="1974863"/>
    <lineage>
        <taxon>Bacteria</taxon>
        <taxon>Candidatus Roizmaniibacteriota</taxon>
    </lineage>
</organism>
<keyword evidence="1" id="KW-0812">Transmembrane</keyword>
<dbReference type="PANTHER" id="PTHR37312">
    <property type="entry name" value="MEMBRANE-BOUND ACYLTRANSFERASE YKRP-RELATED"/>
    <property type="match status" value="1"/>
</dbReference>
<proteinExistence type="predicted"/>
<comment type="caution">
    <text evidence="3">The sequence shown here is derived from an EMBL/GenBank/DDBJ whole genome shotgun (WGS) entry which is preliminary data.</text>
</comment>
<reference evidence="3 4" key="1">
    <citation type="submission" date="2017-09" db="EMBL/GenBank/DDBJ databases">
        <title>Depth-based differentiation of microbial function through sediment-hosted aquifers and enrichment of novel symbionts in the deep terrestrial subsurface.</title>
        <authorList>
            <person name="Probst A.J."/>
            <person name="Ladd B."/>
            <person name="Jarett J.K."/>
            <person name="Geller-Mcgrath D.E."/>
            <person name="Sieber C.M."/>
            <person name="Emerson J.B."/>
            <person name="Anantharaman K."/>
            <person name="Thomas B.C."/>
            <person name="Malmstrom R."/>
            <person name="Stieglmeier M."/>
            <person name="Klingl A."/>
            <person name="Woyke T."/>
            <person name="Ryan C.M."/>
            <person name="Banfield J.F."/>
        </authorList>
    </citation>
    <scope>NUCLEOTIDE SEQUENCE [LARGE SCALE GENOMIC DNA]</scope>
    <source>
        <strain evidence="3">CG23_combo_of_CG06-09_8_20_14_all_35_49</strain>
    </source>
</reference>
<evidence type="ECO:0000256" key="1">
    <source>
        <dbReference type="SAM" id="Phobius"/>
    </source>
</evidence>
<dbReference type="PANTHER" id="PTHR37312:SF1">
    <property type="entry name" value="MEMBRANE-BOUND ACYLTRANSFERASE YKRP-RELATED"/>
    <property type="match status" value="1"/>
</dbReference>
<dbReference type="Pfam" id="PF01757">
    <property type="entry name" value="Acyl_transf_3"/>
    <property type="match status" value="1"/>
</dbReference>
<evidence type="ECO:0000313" key="3">
    <source>
        <dbReference type="EMBL" id="PIP14597.1"/>
    </source>
</evidence>